<dbReference type="STRING" id="1300349.I603_2134"/>
<dbReference type="EMBL" id="LZYB01000005">
    <property type="protein sequence ID" value="OBV10532.1"/>
    <property type="molecule type" value="Genomic_DNA"/>
</dbReference>
<comment type="caution">
    <text evidence="1">The sequence shown here is derived from an EMBL/GenBank/DDBJ whole genome shotgun (WGS) entry which is preliminary data.</text>
</comment>
<dbReference type="AlphaFoldDB" id="A0A1A7BGI7"/>
<sequence length="65" mass="7063">MQNISRKPLIQKGAARFLFTGSAPCAERTGLCTQRKHCCASRPARSGLVPVAAAILALRVNRRRS</sequence>
<keyword evidence="2" id="KW-1185">Reference proteome</keyword>
<name>A0A1A7BGI7_9SPHN</name>
<protein>
    <submittedName>
        <fullName evidence="1">Uncharacterized protein</fullName>
    </submittedName>
</protein>
<accession>A0A1A7BGI7</accession>
<proteinExistence type="predicted"/>
<organism evidence="1 2">
    <name type="scientific">Erythrobacter dokdonensis DSW-74</name>
    <dbReference type="NCBI Taxonomy" id="1300349"/>
    <lineage>
        <taxon>Bacteria</taxon>
        <taxon>Pseudomonadati</taxon>
        <taxon>Pseudomonadota</taxon>
        <taxon>Alphaproteobacteria</taxon>
        <taxon>Sphingomonadales</taxon>
        <taxon>Erythrobacteraceae</taxon>
        <taxon>Erythrobacter/Porphyrobacter group</taxon>
        <taxon>Erythrobacter</taxon>
    </lineage>
</organism>
<reference evidence="1 2" key="1">
    <citation type="submission" date="2016-06" db="EMBL/GenBank/DDBJ databases">
        <title>Genome sequence of Porphyrobacter dokdonensis DSW-74.</title>
        <authorList>
            <person name="Kim J.F."/>
            <person name="Song J.Y."/>
        </authorList>
    </citation>
    <scope>NUCLEOTIDE SEQUENCE [LARGE SCALE GENOMIC DNA]</scope>
    <source>
        <strain evidence="1 2">DSW-74</strain>
    </source>
</reference>
<dbReference type="Proteomes" id="UP000092484">
    <property type="component" value="Unassembled WGS sequence"/>
</dbReference>
<evidence type="ECO:0000313" key="2">
    <source>
        <dbReference type="Proteomes" id="UP000092484"/>
    </source>
</evidence>
<evidence type="ECO:0000313" key="1">
    <source>
        <dbReference type="EMBL" id="OBV10532.1"/>
    </source>
</evidence>
<gene>
    <name evidence="1" type="ORF">I603_2134</name>
</gene>